<dbReference type="OrthoDB" id="272624at2759"/>
<feature type="non-terminal residue" evidence="2">
    <location>
        <position position="1"/>
    </location>
</feature>
<feature type="compositionally biased region" description="Basic residues" evidence="1">
    <location>
        <begin position="196"/>
        <end position="206"/>
    </location>
</feature>
<sequence>IDREITTQGESKQTPLQPVQLVRSGFQKYKPNLGKGVRRKELQIPENNEDKKSEVDDLEVQKTESACHVSAIKNSSNTEEAASFIESTGKHDFTDSVERPSCKRIRKISSSFQSPEIPLESESQVEQEDSQLSAPQQKISDDQTRRQSKRSSKQITLPKHGLELRTGSSSASDCEADCCEKGNQRQEVKSSVTRGKSVKTAHRKKPVKEQRSSKTSSLVTLRASQEDEEEADDFEPDDEDECFALEEVNKAPVFVPEATLPENPEVDKGINDGSTEAAMTLLAMGDPTFQLKANTEEWTRVLPAQDELNMVSSLVSHDDSEQNRAPNQYVVSSATSAKVPCKDGSNINAEDQSTCTGTDVEEYSEKDAADARNSSLPMVNSMTLRRGILQKSNPKTGVLRSNESVIQKPLNTNVVMEQLDSVQSESMDSRGTTEAQKVEQVSVGPTSRDTSVLQNFATSVELVKEMDNKGRTQEEMKDVCGTSGNLSAGYEKSHLGLEDYLDESSVDRTAVQNPCPAKDSQCTIRFAQNETHAQDCAQQHISSTEETSGIMHTNILS</sequence>
<protein>
    <recommendedName>
        <fullName evidence="4">B double prime 1, subunit of RNA polymerase III transcription initiation factor IIIB</fullName>
    </recommendedName>
</protein>
<keyword evidence="3" id="KW-1185">Reference proteome</keyword>
<feature type="region of interest" description="Disordered" evidence="1">
    <location>
        <begin position="1"/>
        <end position="240"/>
    </location>
</feature>
<dbReference type="EMBL" id="PPHD01011113">
    <property type="protein sequence ID" value="POI30627.1"/>
    <property type="molecule type" value="Genomic_DNA"/>
</dbReference>
<accession>A0A2P4T2N9</accession>
<organism evidence="2 3">
    <name type="scientific">Bambusicola thoracicus</name>
    <name type="common">Chinese bamboo-partridge</name>
    <name type="synonym">Perdix thoracica</name>
    <dbReference type="NCBI Taxonomy" id="9083"/>
    <lineage>
        <taxon>Eukaryota</taxon>
        <taxon>Metazoa</taxon>
        <taxon>Chordata</taxon>
        <taxon>Craniata</taxon>
        <taxon>Vertebrata</taxon>
        <taxon>Euteleostomi</taxon>
        <taxon>Archelosauria</taxon>
        <taxon>Archosauria</taxon>
        <taxon>Dinosauria</taxon>
        <taxon>Saurischia</taxon>
        <taxon>Theropoda</taxon>
        <taxon>Coelurosauria</taxon>
        <taxon>Aves</taxon>
        <taxon>Neognathae</taxon>
        <taxon>Galloanserae</taxon>
        <taxon>Galliformes</taxon>
        <taxon>Phasianidae</taxon>
        <taxon>Perdicinae</taxon>
        <taxon>Bambusicola</taxon>
    </lineage>
</organism>
<evidence type="ECO:0000313" key="3">
    <source>
        <dbReference type="Proteomes" id="UP000237246"/>
    </source>
</evidence>
<feature type="compositionally biased region" description="Basic and acidic residues" evidence="1">
    <location>
        <begin position="178"/>
        <end position="188"/>
    </location>
</feature>
<feature type="compositionally biased region" description="Polar residues" evidence="1">
    <location>
        <begin position="1"/>
        <end position="17"/>
    </location>
</feature>
<feature type="compositionally biased region" description="Polar residues" evidence="1">
    <location>
        <begin position="422"/>
        <end position="435"/>
    </location>
</feature>
<feature type="region of interest" description="Disordered" evidence="1">
    <location>
        <begin position="422"/>
        <end position="446"/>
    </location>
</feature>
<feature type="compositionally biased region" description="Basic and acidic residues" evidence="1">
    <location>
        <begin position="88"/>
        <end position="101"/>
    </location>
</feature>
<feature type="compositionally biased region" description="Polar residues" evidence="1">
    <location>
        <begin position="213"/>
        <end position="223"/>
    </location>
</feature>
<dbReference type="AlphaFoldDB" id="A0A2P4T2N9"/>
<evidence type="ECO:0008006" key="4">
    <source>
        <dbReference type="Google" id="ProtNLM"/>
    </source>
</evidence>
<feature type="compositionally biased region" description="Basic and acidic residues" evidence="1">
    <location>
        <begin position="39"/>
        <end position="62"/>
    </location>
</feature>
<proteinExistence type="predicted"/>
<evidence type="ECO:0000313" key="2">
    <source>
        <dbReference type="EMBL" id="POI30627.1"/>
    </source>
</evidence>
<feature type="region of interest" description="Disordered" evidence="1">
    <location>
        <begin position="253"/>
        <end position="272"/>
    </location>
</feature>
<comment type="caution">
    <text evidence="2">The sequence shown here is derived from an EMBL/GenBank/DDBJ whole genome shotgun (WGS) entry which is preliminary data.</text>
</comment>
<gene>
    <name evidence="2" type="ORF">CIB84_005623</name>
</gene>
<dbReference type="Proteomes" id="UP000237246">
    <property type="component" value="Unassembled WGS sequence"/>
</dbReference>
<evidence type="ECO:0000256" key="1">
    <source>
        <dbReference type="SAM" id="MobiDB-lite"/>
    </source>
</evidence>
<feature type="compositionally biased region" description="Acidic residues" evidence="1">
    <location>
        <begin position="226"/>
        <end position="240"/>
    </location>
</feature>
<reference evidence="2 3" key="1">
    <citation type="submission" date="2018-01" db="EMBL/GenBank/DDBJ databases">
        <title>Comparison of the Chinese Bamboo Partridge and Red Junglefowl genome sequences highlights the importance of demography in genome evolution.</title>
        <authorList>
            <person name="Tiley G.P."/>
            <person name="Kimball R.T."/>
            <person name="Braun E.L."/>
            <person name="Burleigh J.G."/>
        </authorList>
    </citation>
    <scope>NUCLEOTIDE SEQUENCE [LARGE SCALE GENOMIC DNA]</scope>
    <source>
        <strain evidence="2">RTK389</strain>
        <tissue evidence="2">Blood</tissue>
    </source>
</reference>
<name>A0A2P4T2N9_BAMTH</name>